<dbReference type="Pfam" id="PF03348">
    <property type="entry name" value="Serinc"/>
    <property type="match status" value="2"/>
</dbReference>
<feature type="transmembrane region" description="Helical" evidence="7">
    <location>
        <begin position="236"/>
        <end position="260"/>
    </location>
</feature>
<dbReference type="OrthoDB" id="5963193at2759"/>
<reference evidence="8 9" key="1">
    <citation type="submission" date="2018-07" db="EMBL/GenBank/DDBJ databases">
        <title>A high quality draft genome assembly of the barn swallow (H. rustica rustica).</title>
        <authorList>
            <person name="Formenti G."/>
            <person name="Chiara M."/>
            <person name="Poveda L."/>
            <person name="Francoijs K.-J."/>
            <person name="Bonisoli-Alquati A."/>
            <person name="Canova L."/>
            <person name="Gianfranceschi L."/>
            <person name="Horner D.S."/>
            <person name="Saino N."/>
        </authorList>
    </citation>
    <scope>NUCLEOTIDE SEQUENCE [LARGE SCALE GENOMIC DNA]</scope>
    <source>
        <strain evidence="8">Chelidonia</strain>
        <tissue evidence="8">Blood</tissue>
    </source>
</reference>
<sequence>MQPSCSARCRVSVALPRACSAAAAPRPRNSTISRLLFTFFLFLGTLVSIIMIIPGVEKELHKEAQPHSGLLQASLITLYTIYVTWSALANVPGAPGELLGAGLGPQAQVLGFPHSLRPPKLPRGRPQGQKPLRGGSDRAVLTPRPCARSLRSSDHPQVNKLMLTEESGAGAGAGPGGAEEGGVRRAYDNEQDGVSYNYSFFHLCLLLAALYIMMTLTNWYRPDESLQVLRSPWTAVWVKICSSWAGLLLYLWTLVAPLVLPNRDFS</sequence>
<keyword evidence="4 7" id="KW-1133">Transmembrane helix</keyword>
<feature type="transmembrane region" description="Helical" evidence="7">
    <location>
        <begin position="68"/>
        <end position="88"/>
    </location>
</feature>
<dbReference type="Proteomes" id="UP000269221">
    <property type="component" value="Unassembled WGS sequence"/>
</dbReference>
<gene>
    <name evidence="8" type="ORF">DUI87_33419</name>
</gene>
<evidence type="ECO:0000256" key="1">
    <source>
        <dbReference type="ARBA" id="ARBA00004141"/>
    </source>
</evidence>
<evidence type="ECO:0000313" key="8">
    <source>
        <dbReference type="EMBL" id="RMB90202.1"/>
    </source>
</evidence>
<keyword evidence="9" id="KW-1185">Reference proteome</keyword>
<evidence type="ECO:0000256" key="5">
    <source>
        <dbReference type="ARBA" id="ARBA00023136"/>
    </source>
</evidence>
<accession>A0A3M0IP15</accession>
<keyword evidence="3 7" id="KW-0812">Transmembrane</keyword>
<evidence type="ECO:0008006" key="10">
    <source>
        <dbReference type="Google" id="ProtNLM"/>
    </source>
</evidence>
<feature type="region of interest" description="Disordered" evidence="6">
    <location>
        <begin position="114"/>
        <end position="157"/>
    </location>
</feature>
<dbReference type="EMBL" id="QRBI01000254">
    <property type="protein sequence ID" value="RMB90202.1"/>
    <property type="molecule type" value="Genomic_DNA"/>
</dbReference>
<keyword evidence="5 7" id="KW-0472">Membrane</keyword>
<dbReference type="AlphaFoldDB" id="A0A3M0IP15"/>
<dbReference type="STRING" id="333673.A0A3M0IP15"/>
<comment type="subcellular location">
    <subcellularLocation>
        <location evidence="1">Membrane</location>
        <topology evidence="1">Multi-pass membrane protein</topology>
    </subcellularLocation>
</comment>
<dbReference type="GO" id="GO:0016020">
    <property type="term" value="C:membrane"/>
    <property type="evidence" value="ECO:0007669"/>
    <property type="project" value="UniProtKB-SubCell"/>
</dbReference>
<evidence type="ECO:0000313" key="9">
    <source>
        <dbReference type="Proteomes" id="UP000269221"/>
    </source>
</evidence>
<evidence type="ECO:0000256" key="7">
    <source>
        <dbReference type="SAM" id="Phobius"/>
    </source>
</evidence>
<dbReference type="PANTHER" id="PTHR10383">
    <property type="entry name" value="SERINE INCORPORATOR"/>
    <property type="match status" value="1"/>
</dbReference>
<evidence type="ECO:0000256" key="4">
    <source>
        <dbReference type="ARBA" id="ARBA00022989"/>
    </source>
</evidence>
<protein>
    <recommendedName>
        <fullName evidence="10">Serine incorporator 2</fullName>
    </recommendedName>
</protein>
<proteinExistence type="inferred from homology"/>
<dbReference type="PANTHER" id="PTHR10383:SF22">
    <property type="entry name" value="SERINE INCORPORATOR 2"/>
    <property type="match status" value="1"/>
</dbReference>
<feature type="transmembrane region" description="Helical" evidence="7">
    <location>
        <begin position="35"/>
        <end position="56"/>
    </location>
</feature>
<comment type="similarity">
    <text evidence="2">Belongs to the TDE1 family.</text>
</comment>
<evidence type="ECO:0000256" key="6">
    <source>
        <dbReference type="SAM" id="MobiDB-lite"/>
    </source>
</evidence>
<dbReference type="InterPro" id="IPR005016">
    <property type="entry name" value="TDE1/TMS"/>
</dbReference>
<evidence type="ECO:0000256" key="3">
    <source>
        <dbReference type="ARBA" id="ARBA00022692"/>
    </source>
</evidence>
<evidence type="ECO:0000256" key="2">
    <source>
        <dbReference type="ARBA" id="ARBA00006665"/>
    </source>
</evidence>
<name>A0A3M0IP15_HIRRU</name>
<comment type="caution">
    <text evidence="8">The sequence shown here is derived from an EMBL/GenBank/DDBJ whole genome shotgun (WGS) entry which is preliminary data.</text>
</comment>
<organism evidence="8 9">
    <name type="scientific">Hirundo rustica rustica</name>
    <dbReference type="NCBI Taxonomy" id="333673"/>
    <lineage>
        <taxon>Eukaryota</taxon>
        <taxon>Metazoa</taxon>
        <taxon>Chordata</taxon>
        <taxon>Craniata</taxon>
        <taxon>Vertebrata</taxon>
        <taxon>Euteleostomi</taxon>
        <taxon>Archelosauria</taxon>
        <taxon>Archosauria</taxon>
        <taxon>Dinosauria</taxon>
        <taxon>Saurischia</taxon>
        <taxon>Theropoda</taxon>
        <taxon>Coelurosauria</taxon>
        <taxon>Aves</taxon>
        <taxon>Neognathae</taxon>
        <taxon>Neoaves</taxon>
        <taxon>Telluraves</taxon>
        <taxon>Australaves</taxon>
        <taxon>Passeriformes</taxon>
        <taxon>Sylvioidea</taxon>
        <taxon>Hirundinidae</taxon>
        <taxon>Hirundo</taxon>
    </lineage>
</organism>
<feature type="transmembrane region" description="Helical" evidence="7">
    <location>
        <begin position="194"/>
        <end position="216"/>
    </location>
</feature>